<dbReference type="InterPro" id="IPR001647">
    <property type="entry name" value="HTH_TetR"/>
</dbReference>
<keyword evidence="5" id="KW-1185">Reference proteome</keyword>
<evidence type="ECO:0000313" key="5">
    <source>
        <dbReference type="Proteomes" id="UP000001661"/>
    </source>
</evidence>
<accession>D9QRQ5</accession>
<dbReference type="HOGENOM" id="CLU_069356_12_2_9"/>
<dbReference type="Gene3D" id="1.10.357.10">
    <property type="entry name" value="Tetracycline Repressor, domain 2"/>
    <property type="match status" value="1"/>
</dbReference>
<dbReference type="GO" id="GO:0003677">
    <property type="term" value="F:DNA binding"/>
    <property type="evidence" value="ECO:0007669"/>
    <property type="project" value="UniProtKB-UniRule"/>
</dbReference>
<keyword evidence="1 2" id="KW-0238">DNA-binding</keyword>
<dbReference type="InterPro" id="IPR050624">
    <property type="entry name" value="HTH-type_Tx_Regulator"/>
</dbReference>
<dbReference type="EMBL" id="CP002105">
    <property type="protein sequence ID" value="ADL13196.1"/>
    <property type="molecule type" value="Genomic_DNA"/>
</dbReference>
<dbReference type="PRINTS" id="PR00455">
    <property type="entry name" value="HTHTETR"/>
</dbReference>
<sequence length="189" mass="21655">MNSKQEKIFTAAIEKFSQKGSTNTTMQEIAETAGVGKGTLYRYFKNKEDLIFSLIKYGIDEMASKVKEAVENVQDPVKKLEIVIEVQLEFYNQYRGFCKFLTREIWGPQSKFEEHIKEIRTNNTVIIEDIISQGIEEGKLKGINAELGAVSLSGMINITALHWFMFHESFPVEKIKENLISLYFDGIII</sequence>
<feature type="domain" description="HTH tetR-type" evidence="3">
    <location>
        <begin position="2"/>
        <end position="62"/>
    </location>
</feature>
<dbReference type="SUPFAM" id="SSF46689">
    <property type="entry name" value="Homeodomain-like"/>
    <property type="match status" value="1"/>
</dbReference>
<protein>
    <submittedName>
        <fullName evidence="4">Transcriptional regulator, TetR family</fullName>
    </submittedName>
</protein>
<dbReference type="InterPro" id="IPR041490">
    <property type="entry name" value="KstR2_TetR_C"/>
</dbReference>
<evidence type="ECO:0000256" key="2">
    <source>
        <dbReference type="PROSITE-ProRule" id="PRU00335"/>
    </source>
</evidence>
<evidence type="ECO:0000256" key="1">
    <source>
        <dbReference type="ARBA" id="ARBA00023125"/>
    </source>
</evidence>
<reference evidence="4 5" key="1">
    <citation type="journal article" date="2010" name="Stand. Genomic Sci.">
        <title>Complete genome sequence of Acetohalobium arabaticum type strain (Z-7288).</title>
        <authorList>
            <person name="Sikorski J."/>
            <person name="Lapidus A."/>
            <person name="Chertkov O."/>
            <person name="Lucas S."/>
            <person name="Copeland A."/>
            <person name="Glavina Del Rio T."/>
            <person name="Nolan M."/>
            <person name="Tice H."/>
            <person name="Cheng J.F."/>
            <person name="Han C."/>
            <person name="Brambilla E."/>
            <person name="Pitluck S."/>
            <person name="Liolios K."/>
            <person name="Ivanova N."/>
            <person name="Mavromatis K."/>
            <person name="Mikhailova N."/>
            <person name="Pati A."/>
            <person name="Bruce D."/>
            <person name="Detter C."/>
            <person name="Tapia R."/>
            <person name="Goodwin L."/>
            <person name="Chen A."/>
            <person name="Palaniappan K."/>
            <person name="Land M."/>
            <person name="Hauser L."/>
            <person name="Chang Y.J."/>
            <person name="Jeffries C.D."/>
            <person name="Rohde M."/>
            <person name="Goker M."/>
            <person name="Spring S."/>
            <person name="Woyke T."/>
            <person name="Bristow J."/>
            <person name="Eisen J.A."/>
            <person name="Markowitz V."/>
            <person name="Hugenholtz P."/>
            <person name="Kyrpides N.C."/>
            <person name="Klenk H.P."/>
        </authorList>
    </citation>
    <scope>NUCLEOTIDE SEQUENCE [LARGE SCALE GENOMIC DNA]</scope>
    <source>
        <strain evidence="5">ATCC 49924 / DSM 5501 / Z-7288</strain>
    </source>
</reference>
<dbReference type="Pfam" id="PF17932">
    <property type="entry name" value="TetR_C_24"/>
    <property type="match status" value="1"/>
</dbReference>
<dbReference type="PANTHER" id="PTHR43479">
    <property type="entry name" value="ACREF/ENVCD OPERON REPRESSOR-RELATED"/>
    <property type="match status" value="1"/>
</dbReference>
<dbReference type="PROSITE" id="PS50977">
    <property type="entry name" value="HTH_TETR_2"/>
    <property type="match status" value="1"/>
</dbReference>
<dbReference type="SUPFAM" id="SSF48498">
    <property type="entry name" value="Tetracyclin repressor-like, C-terminal domain"/>
    <property type="match status" value="1"/>
</dbReference>
<evidence type="ECO:0000313" key="4">
    <source>
        <dbReference type="EMBL" id="ADL13196.1"/>
    </source>
</evidence>
<name>D9QRQ5_ACEAZ</name>
<dbReference type="InterPro" id="IPR023772">
    <property type="entry name" value="DNA-bd_HTH_TetR-type_CS"/>
</dbReference>
<dbReference type="eggNOG" id="COG1309">
    <property type="taxonomic scope" value="Bacteria"/>
</dbReference>
<dbReference type="Proteomes" id="UP000001661">
    <property type="component" value="Chromosome"/>
</dbReference>
<proteinExistence type="predicted"/>
<organism evidence="4 5">
    <name type="scientific">Acetohalobium arabaticum (strain ATCC 49924 / DSM 5501 / Z-7288)</name>
    <dbReference type="NCBI Taxonomy" id="574087"/>
    <lineage>
        <taxon>Bacteria</taxon>
        <taxon>Bacillati</taxon>
        <taxon>Bacillota</taxon>
        <taxon>Clostridia</taxon>
        <taxon>Halanaerobiales</taxon>
        <taxon>Halobacteroidaceae</taxon>
        <taxon>Acetohalobium</taxon>
    </lineage>
</organism>
<dbReference type="Pfam" id="PF00440">
    <property type="entry name" value="TetR_N"/>
    <property type="match status" value="1"/>
</dbReference>
<dbReference type="OrthoDB" id="9812993at2"/>
<dbReference type="AlphaFoldDB" id="D9QRQ5"/>
<evidence type="ECO:0000259" key="3">
    <source>
        <dbReference type="PROSITE" id="PS50977"/>
    </source>
</evidence>
<dbReference type="Gene3D" id="1.10.10.60">
    <property type="entry name" value="Homeodomain-like"/>
    <property type="match status" value="1"/>
</dbReference>
<dbReference type="InterPro" id="IPR009057">
    <property type="entry name" value="Homeodomain-like_sf"/>
</dbReference>
<dbReference type="InterPro" id="IPR036271">
    <property type="entry name" value="Tet_transcr_reg_TetR-rel_C_sf"/>
</dbReference>
<dbReference type="RefSeq" id="WP_013278641.1">
    <property type="nucleotide sequence ID" value="NC_014378.1"/>
</dbReference>
<dbReference type="PANTHER" id="PTHR43479:SF11">
    <property type="entry name" value="ACREF_ENVCD OPERON REPRESSOR-RELATED"/>
    <property type="match status" value="1"/>
</dbReference>
<dbReference type="KEGG" id="aar:Acear_1691"/>
<dbReference type="STRING" id="574087.Acear_1691"/>
<feature type="DNA-binding region" description="H-T-H motif" evidence="2">
    <location>
        <begin position="25"/>
        <end position="44"/>
    </location>
</feature>
<gene>
    <name evidence="4" type="ordered locus">Acear_1691</name>
</gene>
<dbReference type="PROSITE" id="PS01081">
    <property type="entry name" value="HTH_TETR_1"/>
    <property type="match status" value="1"/>
</dbReference>